<dbReference type="OrthoDB" id="4156595at2759"/>
<name>A0A6A6FHD5_9PEZI</name>
<organism evidence="2 3">
    <name type="scientific">Cercospora zeae-maydis SCOH1-5</name>
    <dbReference type="NCBI Taxonomy" id="717836"/>
    <lineage>
        <taxon>Eukaryota</taxon>
        <taxon>Fungi</taxon>
        <taxon>Dikarya</taxon>
        <taxon>Ascomycota</taxon>
        <taxon>Pezizomycotina</taxon>
        <taxon>Dothideomycetes</taxon>
        <taxon>Dothideomycetidae</taxon>
        <taxon>Mycosphaerellales</taxon>
        <taxon>Mycosphaerellaceae</taxon>
        <taxon>Cercospora</taxon>
    </lineage>
</organism>
<keyword evidence="1" id="KW-0472">Membrane</keyword>
<feature type="transmembrane region" description="Helical" evidence="1">
    <location>
        <begin position="56"/>
        <end position="78"/>
    </location>
</feature>
<dbReference type="Proteomes" id="UP000799539">
    <property type="component" value="Unassembled WGS sequence"/>
</dbReference>
<keyword evidence="1" id="KW-1133">Transmembrane helix</keyword>
<evidence type="ECO:0000256" key="1">
    <source>
        <dbReference type="SAM" id="Phobius"/>
    </source>
</evidence>
<keyword evidence="1" id="KW-0812">Transmembrane</keyword>
<reference evidence="2" key="1">
    <citation type="journal article" date="2020" name="Stud. Mycol.">
        <title>101 Dothideomycetes genomes: a test case for predicting lifestyles and emergence of pathogens.</title>
        <authorList>
            <person name="Haridas S."/>
            <person name="Albert R."/>
            <person name="Binder M."/>
            <person name="Bloem J."/>
            <person name="Labutti K."/>
            <person name="Salamov A."/>
            <person name="Andreopoulos B."/>
            <person name="Baker S."/>
            <person name="Barry K."/>
            <person name="Bills G."/>
            <person name="Bluhm B."/>
            <person name="Cannon C."/>
            <person name="Castanera R."/>
            <person name="Culley D."/>
            <person name="Daum C."/>
            <person name="Ezra D."/>
            <person name="Gonzalez J."/>
            <person name="Henrissat B."/>
            <person name="Kuo A."/>
            <person name="Liang C."/>
            <person name="Lipzen A."/>
            <person name="Lutzoni F."/>
            <person name="Magnuson J."/>
            <person name="Mondo S."/>
            <person name="Nolan M."/>
            <person name="Ohm R."/>
            <person name="Pangilinan J."/>
            <person name="Park H.-J."/>
            <person name="Ramirez L."/>
            <person name="Alfaro M."/>
            <person name="Sun H."/>
            <person name="Tritt A."/>
            <person name="Yoshinaga Y."/>
            <person name="Zwiers L.-H."/>
            <person name="Turgeon B."/>
            <person name="Goodwin S."/>
            <person name="Spatafora J."/>
            <person name="Crous P."/>
            <person name="Grigoriev I."/>
        </authorList>
    </citation>
    <scope>NUCLEOTIDE SEQUENCE</scope>
    <source>
        <strain evidence="2">SCOH1-5</strain>
    </source>
</reference>
<proteinExistence type="predicted"/>
<keyword evidence="3" id="KW-1185">Reference proteome</keyword>
<dbReference type="AlphaFoldDB" id="A0A6A6FHD5"/>
<gene>
    <name evidence="2" type="ORF">CERZMDRAFT_97372</name>
</gene>
<feature type="transmembrane region" description="Helical" evidence="1">
    <location>
        <begin position="129"/>
        <end position="148"/>
    </location>
</feature>
<protein>
    <submittedName>
        <fullName evidence="2">Uncharacterized protein</fullName>
    </submittedName>
</protein>
<dbReference type="EMBL" id="ML992672">
    <property type="protein sequence ID" value="KAF2212876.1"/>
    <property type="molecule type" value="Genomic_DNA"/>
</dbReference>
<evidence type="ECO:0000313" key="3">
    <source>
        <dbReference type="Proteomes" id="UP000799539"/>
    </source>
</evidence>
<sequence length="158" mass="18177">MAAPTGGARARVTSHKNHHQTTRDLFMDMPYDDAVKRTTTPIPLSPSEQHEQRHSLFTDLVLTPLNVISFMISLLFIAERHYGGWWASWRSGPNQEVTAGSTGHPRWSWRRRRVAKMRMDEAWEMRDRVVLNIVLWAVLGLVACVYSARRLYSWAGTS</sequence>
<accession>A0A6A6FHD5</accession>
<evidence type="ECO:0000313" key="2">
    <source>
        <dbReference type="EMBL" id="KAF2212876.1"/>
    </source>
</evidence>